<reference evidence="15" key="1">
    <citation type="journal article" date="2015" name="Nature">
        <title>Complex archaea that bridge the gap between prokaryotes and eukaryotes.</title>
        <authorList>
            <person name="Spang A."/>
            <person name="Saw J.H."/>
            <person name="Jorgensen S.L."/>
            <person name="Zaremba-Niedzwiedzka K."/>
            <person name="Martijn J."/>
            <person name="Lind A.E."/>
            <person name="van Eijk R."/>
            <person name="Schleper C."/>
            <person name="Guy L."/>
            <person name="Ettema T.J."/>
        </authorList>
    </citation>
    <scope>NUCLEOTIDE SEQUENCE</scope>
</reference>
<keyword evidence="8" id="KW-0030">Aminoacyl-tRNA synthetase</keyword>
<dbReference type="CDD" id="cd00812">
    <property type="entry name" value="LeuRS_core"/>
    <property type="match status" value="1"/>
</dbReference>
<dbReference type="GO" id="GO:0002161">
    <property type="term" value="F:aminoacyl-tRNA deacylase activity"/>
    <property type="evidence" value="ECO:0007669"/>
    <property type="project" value="InterPro"/>
</dbReference>
<dbReference type="SUPFAM" id="SSF52374">
    <property type="entry name" value="Nucleotidylyl transferase"/>
    <property type="match status" value="1"/>
</dbReference>
<evidence type="ECO:0000256" key="3">
    <source>
        <dbReference type="ARBA" id="ARBA00022490"/>
    </source>
</evidence>
<dbReference type="PRINTS" id="PR00985">
    <property type="entry name" value="TRNASYNTHLEU"/>
</dbReference>
<organism evidence="15">
    <name type="scientific">marine sediment metagenome</name>
    <dbReference type="NCBI Taxonomy" id="412755"/>
    <lineage>
        <taxon>unclassified sequences</taxon>
        <taxon>metagenomes</taxon>
        <taxon>ecological metagenomes</taxon>
    </lineage>
</organism>
<evidence type="ECO:0000259" key="13">
    <source>
        <dbReference type="Pfam" id="PF09334"/>
    </source>
</evidence>
<keyword evidence="5" id="KW-0547">Nucleotide-binding</keyword>
<dbReference type="Pfam" id="PF09334">
    <property type="entry name" value="tRNA-synt_1g"/>
    <property type="match status" value="1"/>
</dbReference>
<feature type="domain" description="Leucyl-tRNA synthetase editing" evidence="14">
    <location>
        <begin position="221"/>
        <end position="409"/>
    </location>
</feature>
<comment type="catalytic activity">
    <reaction evidence="10">
        <text>tRNA(Leu) + L-leucine + ATP = L-leucyl-tRNA(Leu) + AMP + diphosphate</text>
        <dbReference type="Rhea" id="RHEA:11688"/>
        <dbReference type="Rhea" id="RHEA-COMP:9613"/>
        <dbReference type="Rhea" id="RHEA-COMP:9622"/>
        <dbReference type="ChEBI" id="CHEBI:30616"/>
        <dbReference type="ChEBI" id="CHEBI:33019"/>
        <dbReference type="ChEBI" id="CHEBI:57427"/>
        <dbReference type="ChEBI" id="CHEBI:78442"/>
        <dbReference type="ChEBI" id="CHEBI:78494"/>
        <dbReference type="ChEBI" id="CHEBI:456215"/>
        <dbReference type="EC" id="6.1.1.4"/>
    </reaction>
</comment>
<feature type="domain" description="Aminoacyl-tRNA synthetase class Ia" evidence="11">
    <location>
        <begin position="422"/>
        <end position="621"/>
    </location>
</feature>
<dbReference type="GO" id="GO:0005739">
    <property type="term" value="C:mitochondrion"/>
    <property type="evidence" value="ECO:0007669"/>
    <property type="project" value="UniProtKB-ARBA"/>
</dbReference>
<dbReference type="SUPFAM" id="SSF47323">
    <property type="entry name" value="Anticodon-binding domain of a subclass of class I aminoacyl-tRNA synthetases"/>
    <property type="match status" value="1"/>
</dbReference>
<evidence type="ECO:0000259" key="11">
    <source>
        <dbReference type="Pfam" id="PF00133"/>
    </source>
</evidence>
<protein>
    <recommendedName>
        <fullName evidence="2">leucine--tRNA ligase</fullName>
        <ecNumber evidence="2">6.1.1.4</ecNumber>
    </recommendedName>
    <alternativeName>
        <fullName evidence="9">Leucyl-tRNA synthetase</fullName>
    </alternativeName>
</protein>
<feature type="domain" description="Methionyl/Valyl/Leucyl/Isoleucyl-tRNA synthetase anticodon-binding" evidence="12">
    <location>
        <begin position="659"/>
        <end position="781"/>
    </location>
</feature>
<dbReference type="Gene3D" id="3.90.740.10">
    <property type="entry name" value="Valyl/Leucyl/Isoleucyl-tRNA synthetase, editing domain"/>
    <property type="match status" value="1"/>
</dbReference>
<dbReference type="Gene3D" id="3.10.20.590">
    <property type="match status" value="1"/>
</dbReference>
<dbReference type="InterPro" id="IPR002302">
    <property type="entry name" value="Leu-tRNA-ligase"/>
</dbReference>
<evidence type="ECO:0000256" key="2">
    <source>
        <dbReference type="ARBA" id="ARBA00013164"/>
    </source>
</evidence>
<evidence type="ECO:0000313" key="15">
    <source>
        <dbReference type="EMBL" id="KKN16229.1"/>
    </source>
</evidence>
<proteinExistence type="inferred from homology"/>
<dbReference type="InterPro" id="IPR015413">
    <property type="entry name" value="Methionyl/Leucyl_tRNA_Synth"/>
</dbReference>
<dbReference type="Gene3D" id="1.10.730.10">
    <property type="entry name" value="Isoleucyl-tRNA Synthetase, Domain 1"/>
    <property type="match status" value="1"/>
</dbReference>
<dbReference type="Pfam" id="PF08264">
    <property type="entry name" value="Anticodon_1"/>
    <property type="match status" value="1"/>
</dbReference>
<dbReference type="AlphaFoldDB" id="A0A0F9NE38"/>
<dbReference type="InterPro" id="IPR013155">
    <property type="entry name" value="M/V/L/I-tRNA-synth_anticd-bd"/>
</dbReference>
<dbReference type="EC" id="6.1.1.4" evidence="2"/>
<dbReference type="Pfam" id="PF00133">
    <property type="entry name" value="tRNA-synt_1"/>
    <property type="match status" value="1"/>
</dbReference>
<dbReference type="Pfam" id="PF13603">
    <property type="entry name" value="tRNA-synt_1_2"/>
    <property type="match status" value="1"/>
</dbReference>
<dbReference type="HAMAP" id="MF_00049_B">
    <property type="entry name" value="Leu_tRNA_synth_B"/>
    <property type="match status" value="1"/>
</dbReference>
<dbReference type="NCBIfam" id="TIGR00396">
    <property type="entry name" value="leuS_bact"/>
    <property type="match status" value="1"/>
</dbReference>
<dbReference type="FunFam" id="1.10.730.10:FF:000011">
    <property type="entry name" value="Leucine--tRNA ligase chloroplastic/mitochondrial"/>
    <property type="match status" value="1"/>
</dbReference>
<dbReference type="InterPro" id="IPR002300">
    <property type="entry name" value="aa-tRNA-synth_Ia"/>
</dbReference>
<dbReference type="SUPFAM" id="SSF50677">
    <property type="entry name" value="ValRS/IleRS/LeuRS editing domain"/>
    <property type="match status" value="1"/>
</dbReference>
<evidence type="ECO:0000256" key="5">
    <source>
        <dbReference type="ARBA" id="ARBA00022741"/>
    </source>
</evidence>
<evidence type="ECO:0000256" key="6">
    <source>
        <dbReference type="ARBA" id="ARBA00022840"/>
    </source>
</evidence>
<feature type="domain" description="Methionyl/Leucyl tRNA synthetase" evidence="13">
    <location>
        <begin position="40"/>
        <end position="183"/>
    </location>
</feature>
<evidence type="ECO:0000256" key="10">
    <source>
        <dbReference type="ARBA" id="ARBA00047469"/>
    </source>
</evidence>
<dbReference type="GO" id="GO:0006429">
    <property type="term" value="P:leucyl-tRNA aminoacylation"/>
    <property type="evidence" value="ECO:0007669"/>
    <property type="project" value="InterPro"/>
</dbReference>
<evidence type="ECO:0000259" key="14">
    <source>
        <dbReference type="Pfam" id="PF13603"/>
    </source>
</evidence>
<comment type="caution">
    <text evidence="15">The sequence shown here is derived from an EMBL/GenBank/DDBJ whole genome shotgun (WGS) entry which is preliminary data.</text>
</comment>
<keyword evidence="7" id="KW-0648">Protein biosynthesis</keyword>
<dbReference type="GO" id="GO:0005524">
    <property type="term" value="F:ATP binding"/>
    <property type="evidence" value="ECO:0007669"/>
    <property type="project" value="UniProtKB-KW"/>
</dbReference>
<keyword evidence="3" id="KW-0963">Cytoplasm</keyword>
<evidence type="ECO:0000256" key="8">
    <source>
        <dbReference type="ARBA" id="ARBA00023146"/>
    </source>
</evidence>
<dbReference type="GO" id="GO:0004823">
    <property type="term" value="F:leucine-tRNA ligase activity"/>
    <property type="evidence" value="ECO:0007669"/>
    <property type="project" value="UniProtKB-EC"/>
</dbReference>
<evidence type="ECO:0000256" key="7">
    <source>
        <dbReference type="ARBA" id="ARBA00022917"/>
    </source>
</evidence>
<dbReference type="FunFam" id="3.40.50.620:FF:000003">
    <property type="entry name" value="Leucine--tRNA ligase"/>
    <property type="match status" value="1"/>
</dbReference>
<dbReference type="InterPro" id="IPR009008">
    <property type="entry name" value="Val/Leu/Ile-tRNA-synth_edit"/>
</dbReference>
<dbReference type="FunFam" id="3.10.20.590:FF:000001">
    <property type="entry name" value="Leucine--tRNA ligase"/>
    <property type="match status" value="1"/>
</dbReference>
<dbReference type="PANTHER" id="PTHR43740:SF2">
    <property type="entry name" value="LEUCINE--TRNA LIGASE, MITOCHONDRIAL"/>
    <property type="match status" value="1"/>
</dbReference>
<evidence type="ECO:0000256" key="9">
    <source>
        <dbReference type="ARBA" id="ARBA00030520"/>
    </source>
</evidence>
<dbReference type="InterPro" id="IPR009080">
    <property type="entry name" value="tRNAsynth_Ia_anticodon-bd"/>
</dbReference>
<dbReference type="GO" id="GO:0005829">
    <property type="term" value="C:cytosol"/>
    <property type="evidence" value="ECO:0007669"/>
    <property type="project" value="TreeGrafter"/>
</dbReference>
<keyword evidence="6" id="KW-0067">ATP-binding</keyword>
<dbReference type="InterPro" id="IPR014729">
    <property type="entry name" value="Rossmann-like_a/b/a_fold"/>
</dbReference>
<evidence type="ECO:0000256" key="4">
    <source>
        <dbReference type="ARBA" id="ARBA00022598"/>
    </source>
</evidence>
<dbReference type="FunFam" id="3.40.50.620:FF:000056">
    <property type="entry name" value="Leucine--tRNA ligase"/>
    <property type="match status" value="1"/>
</dbReference>
<comment type="similarity">
    <text evidence="1">Belongs to the class-I aminoacyl-tRNA synthetase family.</text>
</comment>
<dbReference type="EMBL" id="LAZR01003635">
    <property type="protein sequence ID" value="KKN16229.1"/>
    <property type="molecule type" value="Genomic_DNA"/>
</dbReference>
<dbReference type="InterPro" id="IPR001412">
    <property type="entry name" value="aa-tRNA-synth_I_CS"/>
</dbReference>
<name>A0A0F9NE38_9ZZZZ</name>
<sequence>MVNDYDFQSIEQKWQDKWAKEGLYKVSEDSDKPKKYVLEMFPYPSGEIHMGHVRNYSIGDAIARYSRMKGFNVLYPMGFDAFGLPAENAAIERGIHPKVWTFDNIETMRTQLSRLGLSYDWNREVVTADPEYYKWGQWLFLKFLEKGLAYRKKAQVNWCPKCETVLANEQVEAGLCWRCESEVENKKLEQWFFKITEYAEQLLADLDQLEGWPERVKLMQKNWIGKSTGAYVDFTLESKKGEKTVTVFTTRPDTLFGATFFLLAPEHSLVDEITTDEQKEAVENFRKEVAKETEIDRTATDIPKKGVFTGAYVTNPVSGERIPVWLADYVMMEYGTGAVMAVPAHDQRDFEFARKYDIDIKVVISNPDEKLDASKMKEAYTGEGPMVDSGSFDSTFSLDGIKKVSDWLEKEGKGKSAVTYRLRDWLISRQRYWGNPIPVIYCEKCGTQPVPYEDLPVVLPEDVDVSKSGSPLAKDAGFYETTCPQCGGKAKRETDTMDTFTCSSWYFLRYTSPKEDKTAFNKKAADYWMPVDQYIGGIEHAILHLLYARFFTKVVRDLGLVDVDEPFKNLLTQGMVLKDGAKMSKSKGNTVDPNYILDKYGADTARLFILFASPPEKDLDFSDDGVEGSFRFIKRVWRIVQSSLELIEKASETDLSKEDKKLQQKTHQTIKKVSADLDRFNLNTAIAAIMELVNTMYKYVEKGSVNKKVLTEAITKLTVLLAPFAPYLAEELWHLNGKKDSVHIQEWPAYDENVAAAEEITLVVQVNGKVRDRIQVSTDVSEDEMKELALASERTKSFTADKEIVKVVTIPKKLVNIVVK</sequence>
<evidence type="ECO:0000256" key="1">
    <source>
        <dbReference type="ARBA" id="ARBA00005594"/>
    </source>
</evidence>
<gene>
    <name evidence="15" type="ORF">LCGC14_0978010</name>
</gene>
<keyword evidence="4" id="KW-0436">Ligase</keyword>
<dbReference type="PANTHER" id="PTHR43740">
    <property type="entry name" value="LEUCYL-TRNA SYNTHETASE"/>
    <property type="match status" value="1"/>
</dbReference>
<accession>A0A0F9NE38</accession>
<dbReference type="PROSITE" id="PS00178">
    <property type="entry name" value="AA_TRNA_LIGASE_I"/>
    <property type="match status" value="1"/>
</dbReference>
<dbReference type="InterPro" id="IPR025709">
    <property type="entry name" value="Leu_tRNA-synth_edit"/>
</dbReference>
<dbReference type="Gene3D" id="3.40.50.620">
    <property type="entry name" value="HUPs"/>
    <property type="match status" value="2"/>
</dbReference>
<dbReference type="CDD" id="cd07958">
    <property type="entry name" value="Anticodon_Ia_Leu_BEm"/>
    <property type="match status" value="1"/>
</dbReference>
<evidence type="ECO:0000259" key="12">
    <source>
        <dbReference type="Pfam" id="PF08264"/>
    </source>
</evidence>